<evidence type="ECO:0000313" key="17">
    <source>
        <dbReference type="Proteomes" id="UP000036987"/>
    </source>
</evidence>
<evidence type="ECO:0000256" key="10">
    <source>
        <dbReference type="ARBA" id="ARBA00022842"/>
    </source>
</evidence>
<dbReference type="GO" id="GO:0000287">
    <property type="term" value="F:magnesium ion binding"/>
    <property type="evidence" value="ECO:0007669"/>
    <property type="project" value="InterPro"/>
</dbReference>
<protein>
    <recommendedName>
        <fullName evidence="14">Hydroxyethylthiazole kinase</fullName>
        <ecNumber evidence="4">2.7.1.50</ecNumber>
    </recommendedName>
    <alternativeName>
        <fullName evidence="15">4-methyl-5-beta-hydroxyethylthiazole kinase</fullName>
    </alternativeName>
</protein>
<evidence type="ECO:0000256" key="7">
    <source>
        <dbReference type="ARBA" id="ARBA00022741"/>
    </source>
</evidence>
<dbReference type="SUPFAM" id="SSF53613">
    <property type="entry name" value="Ribokinase-like"/>
    <property type="match status" value="1"/>
</dbReference>
<dbReference type="InterPro" id="IPR029056">
    <property type="entry name" value="Ribokinase-like"/>
</dbReference>
<evidence type="ECO:0000256" key="3">
    <source>
        <dbReference type="ARBA" id="ARBA00004868"/>
    </source>
</evidence>
<evidence type="ECO:0000256" key="4">
    <source>
        <dbReference type="ARBA" id="ARBA00012129"/>
    </source>
</evidence>
<dbReference type="PIRSF" id="PIRSF000513">
    <property type="entry name" value="Thz_kinase"/>
    <property type="match status" value="1"/>
</dbReference>
<dbReference type="CDD" id="cd01170">
    <property type="entry name" value="THZ_kinase"/>
    <property type="match status" value="1"/>
</dbReference>
<dbReference type="HAMAP" id="MF_00228">
    <property type="entry name" value="Thz_kinase"/>
    <property type="match status" value="1"/>
</dbReference>
<evidence type="ECO:0000256" key="12">
    <source>
        <dbReference type="ARBA" id="ARBA00053468"/>
    </source>
</evidence>
<dbReference type="EC" id="2.7.1.50" evidence="4"/>
<comment type="cofactor">
    <cofactor evidence="2">
        <name>Mg(2+)</name>
        <dbReference type="ChEBI" id="CHEBI:18420"/>
    </cofactor>
</comment>
<keyword evidence="17" id="KW-1185">Reference proteome</keyword>
<evidence type="ECO:0000256" key="2">
    <source>
        <dbReference type="ARBA" id="ARBA00001946"/>
    </source>
</evidence>
<reference evidence="17" key="1">
    <citation type="journal article" date="2016" name="Nature">
        <title>The genome of the seagrass Zostera marina reveals angiosperm adaptation to the sea.</title>
        <authorList>
            <person name="Olsen J.L."/>
            <person name="Rouze P."/>
            <person name="Verhelst B."/>
            <person name="Lin Y.-C."/>
            <person name="Bayer T."/>
            <person name="Collen J."/>
            <person name="Dattolo E."/>
            <person name="De Paoli E."/>
            <person name="Dittami S."/>
            <person name="Maumus F."/>
            <person name="Michel G."/>
            <person name="Kersting A."/>
            <person name="Lauritano C."/>
            <person name="Lohaus R."/>
            <person name="Toepel M."/>
            <person name="Tonon T."/>
            <person name="Vanneste K."/>
            <person name="Amirebrahimi M."/>
            <person name="Brakel J."/>
            <person name="Bostroem C."/>
            <person name="Chovatia M."/>
            <person name="Grimwood J."/>
            <person name="Jenkins J.W."/>
            <person name="Jueterbock A."/>
            <person name="Mraz A."/>
            <person name="Stam W.T."/>
            <person name="Tice H."/>
            <person name="Bornberg-Bauer E."/>
            <person name="Green P.J."/>
            <person name="Pearson G.A."/>
            <person name="Procaccini G."/>
            <person name="Duarte C.M."/>
            <person name="Schmutz J."/>
            <person name="Reusch T.B.H."/>
            <person name="Van de Peer Y."/>
        </authorList>
    </citation>
    <scope>NUCLEOTIDE SEQUENCE [LARGE SCALE GENOMIC DNA]</scope>
    <source>
        <strain evidence="17">cv. Finnish</strain>
    </source>
</reference>
<dbReference type="EMBL" id="LFYR01000839">
    <property type="protein sequence ID" value="KMZ68386.1"/>
    <property type="molecule type" value="Genomic_DNA"/>
</dbReference>
<dbReference type="PRINTS" id="PR01099">
    <property type="entry name" value="HYETHTZKNASE"/>
</dbReference>
<keyword evidence="6" id="KW-0479">Metal-binding</keyword>
<evidence type="ECO:0000313" key="16">
    <source>
        <dbReference type="EMBL" id="KMZ68386.1"/>
    </source>
</evidence>
<dbReference type="FunFam" id="3.40.1190.20:FF:000015">
    <property type="entry name" value="Hydroxyethylthiazole kinase"/>
    <property type="match status" value="1"/>
</dbReference>
<dbReference type="Pfam" id="PF02110">
    <property type="entry name" value="HK"/>
    <property type="match status" value="1"/>
</dbReference>
<dbReference type="GO" id="GO:0005524">
    <property type="term" value="F:ATP binding"/>
    <property type="evidence" value="ECO:0007669"/>
    <property type="project" value="UniProtKB-KW"/>
</dbReference>
<evidence type="ECO:0000256" key="1">
    <source>
        <dbReference type="ARBA" id="ARBA00001771"/>
    </source>
</evidence>
<dbReference type="OrthoDB" id="4994at2759"/>
<dbReference type="STRING" id="29655.A0A0K9PHF0"/>
<comment type="similarity">
    <text evidence="13">Belongs to the Thz kinase family.</text>
</comment>
<keyword evidence="5" id="KW-0808">Transferase</keyword>
<sequence>MDGLKSPPPFETEWTETAWYLVEKLRTKSPLIQCITNLVSMDITANILLSSGASPAMVHSIREIQDFTPRIDGLCINIGTISEDWLPSMLSAAEVARNSSIPWVLDPVAVSISEFRMKACSDLLSMKPLVIRGNASEIIALSNAFRLENSKGADSSHESTEAIDVAKSLSVSSGSVVAVTGAVDYVTDGTRVIGIRNGVPMLQKITATGCAVTALITAFVSVDPNRALEATACALSIFAVASEIGMEVAGGPGSLRMHLIDALYSLDQPTVRSRVRIFRV</sequence>
<comment type="catalytic activity">
    <reaction evidence="1">
        <text>5-(2-hydroxyethyl)-4-methylthiazole + ATP = 4-methyl-5-(2-phosphooxyethyl)-thiazole + ADP + H(+)</text>
        <dbReference type="Rhea" id="RHEA:24212"/>
        <dbReference type="ChEBI" id="CHEBI:15378"/>
        <dbReference type="ChEBI" id="CHEBI:17957"/>
        <dbReference type="ChEBI" id="CHEBI:30616"/>
        <dbReference type="ChEBI" id="CHEBI:58296"/>
        <dbReference type="ChEBI" id="CHEBI:456216"/>
        <dbReference type="EC" id="2.7.1.50"/>
    </reaction>
</comment>
<dbReference type="OMA" id="KRPLVHN"/>
<comment type="function">
    <text evidence="12">Thiazole kinase involved in thiamine salvage pathway.</text>
</comment>
<dbReference type="GO" id="GO:0009229">
    <property type="term" value="P:thiamine diphosphate biosynthetic process"/>
    <property type="evidence" value="ECO:0007669"/>
    <property type="project" value="UniProtKB-UniPathway"/>
</dbReference>
<evidence type="ECO:0000256" key="14">
    <source>
        <dbReference type="ARBA" id="ARBA00073007"/>
    </source>
</evidence>
<comment type="pathway">
    <text evidence="3">Cofactor biosynthesis; thiamine diphosphate biosynthesis; 4-methyl-5-(2-phosphoethyl)-thiazole from 5-(2-hydroxyethyl)-4-methylthiazole: step 1/1.</text>
</comment>
<dbReference type="InterPro" id="IPR000417">
    <property type="entry name" value="Hyethyz_kinase"/>
</dbReference>
<dbReference type="NCBIfam" id="NF006830">
    <property type="entry name" value="PRK09355.1"/>
    <property type="match status" value="1"/>
</dbReference>
<evidence type="ECO:0000256" key="11">
    <source>
        <dbReference type="ARBA" id="ARBA00022977"/>
    </source>
</evidence>
<evidence type="ECO:0000256" key="15">
    <source>
        <dbReference type="ARBA" id="ARBA00075066"/>
    </source>
</evidence>
<keyword evidence="10" id="KW-0460">Magnesium</keyword>
<dbReference type="AlphaFoldDB" id="A0A0K9PHF0"/>
<accession>A0A0K9PHF0</accession>
<keyword evidence="11" id="KW-0784">Thiamine biosynthesis</keyword>
<keyword evidence="9" id="KW-0067">ATP-binding</keyword>
<proteinExistence type="inferred from homology"/>
<name>A0A0K9PHF0_ZOSMR</name>
<evidence type="ECO:0000256" key="13">
    <source>
        <dbReference type="ARBA" id="ARBA00061710"/>
    </source>
</evidence>
<keyword evidence="8 16" id="KW-0418">Kinase</keyword>
<gene>
    <name evidence="16" type="ORF">ZOSMA_23G00380</name>
</gene>
<dbReference type="Proteomes" id="UP000036987">
    <property type="component" value="Unassembled WGS sequence"/>
</dbReference>
<evidence type="ECO:0000256" key="8">
    <source>
        <dbReference type="ARBA" id="ARBA00022777"/>
    </source>
</evidence>
<dbReference type="GO" id="GO:0036172">
    <property type="term" value="P:thiamine salvage"/>
    <property type="evidence" value="ECO:0007669"/>
    <property type="project" value="UniProtKB-ARBA"/>
</dbReference>
<dbReference type="GO" id="GO:0004417">
    <property type="term" value="F:hydroxyethylthiazole kinase activity"/>
    <property type="evidence" value="ECO:0007669"/>
    <property type="project" value="UniProtKB-EC"/>
</dbReference>
<keyword evidence="7" id="KW-0547">Nucleotide-binding</keyword>
<evidence type="ECO:0000256" key="6">
    <source>
        <dbReference type="ARBA" id="ARBA00022723"/>
    </source>
</evidence>
<comment type="caution">
    <text evidence="16">The sequence shown here is derived from an EMBL/GenBank/DDBJ whole genome shotgun (WGS) entry which is preliminary data.</text>
</comment>
<evidence type="ECO:0000256" key="5">
    <source>
        <dbReference type="ARBA" id="ARBA00022679"/>
    </source>
</evidence>
<evidence type="ECO:0000256" key="9">
    <source>
        <dbReference type="ARBA" id="ARBA00022840"/>
    </source>
</evidence>
<organism evidence="16 17">
    <name type="scientific">Zostera marina</name>
    <name type="common">Eelgrass</name>
    <dbReference type="NCBI Taxonomy" id="29655"/>
    <lineage>
        <taxon>Eukaryota</taxon>
        <taxon>Viridiplantae</taxon>
        <taxon>Streptophyta</taxon>
        <taxon>Embryophyta</taxon>
        <taxon>Tracheophyta</taxon>
        <taxon>Spermatophyta</taxon>
        <taxon>Magnoliopsida</taxon>
        <taxon>Liliopsida</taxon>
        <taxon>Zosteraceae</taxon>
        <taxon>Zostera</taxon>
    </lineage>
</organism>
<dbReference type="Gene3D" id="3.40.1190.20">
    <property type="match status" value="1"/>
</dbReference>
<dbReference type="UniPathway" id="UPA00060">
    <property type="reaction ID" value="UER00139"/>
</dbReference>